<comment type="subcellular location">
    <subcellularLocation>
        <location evidence="1">Nucleus</location>
    </subcellularLocation>
</comment>
<evidence type="ECO:0000256" key="5">
    <source>
        <dbReference type="ARBA" id="ARBA00023242"/>
    </source>
</evidence>
<keyword evidence="4" id="KW-0804">Transcription</keyword>
<evidence type="ECO:0000259" key="6">
    <source>
        <dbReference type="Pfam" id="PF02362"/>
    </source>
</evidence>
<dbReference type="GO" id="GO:0005634">
    <property type="term" value="C:nucleus"/>
    <property type="evidence" value="ECO:0007669"/>
    <property type="project" value="UniProtKB-SubCell"/>
</dbReference>
<keyword evidence="3" id="KW-0238">DNA-binding</keyword>
<dbReference type="InterPro" id="IPR015300">
    <property type="entry name" value="DNA-bd_pseudobarrel_sf"/>
</dbReference>
<dbReference type="Gene3D" id="2.40.330.10">
    <property type="entry name" value="DNA-binding pseudobarrel domain"/>
    <property type="match status" value="1"/>
</dbReference>
<evidence type="ECO:0000256" key="3">
    <source>
        <dbReference type="ARBA" id="ARBA00023125"/>
    </source>
</evidence>
<dbReference type="CDD" id="cd10017">
    <property type="entry name" value="B3_DNA"/>
    <property type="match status" value="1"/>
</dbReference>
<protein>
    <recommendedName>
        <fullName evidence="6">TF-B3 domain-containing protein</fullName>
    </recommendedName>
</protein>
<dbReference type="EMBL" id="BPVZ01000061">
    <property type="protein sequence ID" value="GKV22693.1"/>
    <property type="molecule type" value="Genomic_DNA"/>
</dbReference>
<dbReference type="Pfam" id="PF02362">
    <property type="entry name" value="B3"/>
    <property type="match status" value="1"/>
</dbReference>
<dbReference type="SUPFAM" id="SSF101936">
    <property type="entry name" value="DNA-binding pseudobarrel domain"/>
    <property type="match status" value="1"/>
</dbReference>
<dbReference type="Proteomes" id="UP001054252">
    <property type="component" value="Unassembled WGS sequence"/>
</dbReference>
<dbReference type="AlphaFoldDB" id="A0AAV5KDR7"/>
<comment type="caution">
    <text evidence="7">The sequence shown here is derived from an EMBL/GenBank/DDBJ whole genome shotgun (WGS) entry which is preliminary data.</text>
</comment>
<proteinExistence type="predicted"/>
<name>A0AAV5KDR7_9ROSI</name>
<reference evidence="7 8" key="1">
    <citation type="journal article" date="2021" name="Commun. Biol.">
        <title>The genome of Shorea leprosula (Dipterocarpaceae) highlights the ecological relevance of drought in aseasonal tropical rainforests.</title>
        <authorList>
            <person name="Ng K.K.S."/>
            <person name="Kobayashi M.J."/>
            <person name="Fawcett J.A."/>
            <person name="Hatakeyama M."/>
            <person name="Paape T."/>
            <person name="Ng C.H."/>
            <person name="Ang C.C."/>
            <person name="Tnah L.H."/>
            <person name="Lee C.T."/>
            <person name="Nishiyama T."/>
            <person name="Sese J."/>
            <person name="O'Brien M.J."/>
            <person name="Copetti D."/>
            <person name="Mohd Noor M.I."/>
            <person name="Ong R.C."/>
            <person name="Putra M."/>
            <person name="Sireger I.Z."/>
            <person name="Indrioko S."/>
            <person name="Kosugi Y."/>
            <person name="Izuno A."/>
            <person name="Isagi Y."/>
            <person name="Lee S.L."/>
            <person name="Shimizu K.K."/>
        </authorList>
    </citation>
    <scope>NUCLEOTIDE SEQUENCE [LARGE SCALE GENOMIC DNA]</scope>
    <source>
        <strain evidence="7">214</strain>
    </source>
</reference>
<evidence type="ECO:0000256" key="4">
    <source>
        <dbReference type="ARBA" id="ARBA00023163"/>
    </source>
</evidence>
<organism evidence="7 8">
    <name type="scientific">Rubroshorea leprosula</name>
    <dbReference type="NCBI Taxonomy" id="152421"/>
    <lineage>
        <taxon>Eukaryota</taxon>
        <taxon>Viridiplantae</taxon>
        <taxon>Streptophyta</taxon>
        <taxon>Embryophyta</taxon>
        <taxon>Tracheophyta</taxon>
        <taxon>Spermatophyta</taxon>
        <taxon>Magnoliopsida</taxon>
        <taxon>eudicotyledons</taxon>
        <taxon>Gunneridae</taxon>
        <taxon>Pentapetalae</taxon>
        <taxon>rosids</taxon>
        <taxon>malvids</taxon>
        <taxon>Malvales</taxon>
        <taxon>Dipterocarpaceae</taxon>
        <taxon>Rubroshorea</taxon>
    </lineage>
</organism>
<feature type="domain" description="TF-B3" evidence="6">
    <location>
        <begin position="5"/>
        <end position="102"/>
    </location>
</feature>
<dbReference type="GO" id="GO:0003677">
    <property type="term" value="F:DNA binding"/>
    <property type="evidence" value="ECO:0007669"/>
    <property type="project" value="UniProtKB-KW"/>
</dbReference>
<dbReference type="InterPro" id="IPR003340">
    <property type="entry name" value="B3_DNA-bd"/>
</dbReference>
<gene>
    <name evidence="7" type="ORF">SLEP1_g32541</name>
</gene>
<keyword evidence="2" id="KW-0805">Transcription regulation</keyword>
<sequence length="114" mass="12945">MAITFSKLVTESDVKKNLLIPSCSVGSSIPEEGLLYMKALDNTGKAWSFPYTFHHDETTGTMVSVCWDEYVREKGVRANDKVVLKEKSVAEGTIFRVEVRRKIRLFGEDIWAEI</sequence>
<keyword evidence="5" id="KW-0539">Nucleus</keyword>
<evidence type="ECO:0000256" key="1">
    <source>
        <dbReference type="ARBA" id="ARBA00004123"/>
    </source>
</evidence>
<evidence type="ECO:0000256" key="2">
    <source>
        <dbReference type="ARBA" id="ARBA00023015"/>
    </source>
</evidence>
<evidence type="ECO:0000313" key="8">
    <source>
        <dbReference type="Proteomes" id="UP001054252"/>
    </source>
</evidence>
<accession>A0AAV5KDR7</accession>
<evidence type="ECO:0000313" key="7">
    <source>
        <dbReference type="EMBL" id="GKV22693.1"/>
    </source>
</evidence>
<keyword evidence="8" id="KW-1185">Reference proteome</keyword>